<accession>A0A6A7C717</accession>
<dbReference type="EMBL" id="MU005961">
    <property type="protein sequence ID" value="KAF2863366.1"/>
    <property type="molecule type" value="Genomic_DNA"/>
</dbReference>
<evidence type="ECO:0008006" key="3">
    <source>
        <dbReference type="Google" id="ProtNLM"/>
    </source>
</evidence>
<feature type="non-terminal residue" evidence="1">
    <location>
        <position position="1"/>
    </location>
</feature>
<keyword evidence="2" id="KW-1185">Reference proteome</keyword>
<name>A0A6A7C717_9PEZI</name>
<protein>
    <recommendedName>
        <fullName evidence="3">DDE-1 domain-containing protein</fullName>
    </recommendedName>
</protein>
<dbReference type="OrthoDB" id="3938460at2759"/>
<dbReference type="Proteomes" id="UP000799421">
    <property type="component" value="Unassembled WGS sequence"/>
</dbReference>
<evidence type="ECO:0000313" key="2">
    <source>
        <dbReference type="Proteomes" id="UP000799421"/>
    </source>
</evidence>
<reference evidence="1" key="1">
    <citation type="journal article" date="2020" name="Stud. Mycol.">
        <title>101 Dothideomycetes genomes: a test case for predicting lifestyles and emergence of pathogens.</title>
        <authorList>
            <person name="Haridas S."/>
            <person name="Albert R."/>
            <person name="Binder M."/>
            <person name="Bloem J."/>
            <person name="Labutti K."/>
            <person name="Salamov A."/>
            <person name="Andreopoulos B."/>
            <person name="Baker S."/>
            <person name="Barry K."/>
            <person name="Bills G."/>
            <person name="Bluhm B."/>
            <person name="Cannon C."/>
            <person name="Castanera R."/>
            <person name="Culley D."/>
            <person name="Daum C."/>
            <person name="Ezra D."/>
            <person name="Gonzalez J."/>
            <person name="Henrissat B."/>
            <person name="Kuo A."/>
            <person name="Liang C."/>
            <person name="Lipzen A."/>
            <person name="Lutzoni F."/>
            <person name="Magnuson J."/>
            <person name="Mondo S."/>
            <person name="Nolan M."/>
            <person name="Ohm R."/>
            <person name="Pangilinan J."/>
            <person name="Park H.-J."/>
            <person name="Ramirez L."/>
            <person name="Alfaro M."/>
            <person name="Sun H."/>
            <person name="Tritt A."/>
            <person name="Yoshinaga Y."/>
            <person name="Zwiers L.-H."/>
            <person name="Turgeon B."/>
            <person name="Goodwin S."/>
            <person name="Spatafora J."/>
            <person name="Crous P."/>
            <person name="Grigoriev I."/>
        </authorList>
    </citation>
    <scope>NUCLEOTIDE SEQUENCE</scope>
    <source>
        <strain evidence="1">CBS 480.64</strain>
    </source>
</reference>
<organism evidence="1 2">
    <name type="scientific">Piedraia hortae CBS 480.64</name>
    <dbReference type="NCBI Taxonomy" id="1314780"/>
    <lineage>
        <taxon>Eukaryota</taxon>
        <taxon>Fungi</taxon>
        <taxon>Dikarya</taxon>
        <taxon>Ascomycota</taxon>
        <taxon>Pezizomycotina</taxon>
        <taxon>Dothideomycetes</taxon>
        <taxon>Dothideomycetidae</taxon>
        <taxon>Capnodiales</taxon>
        <taxon>Piedraiaceae</taxon>
        <taxon>Piedraia</taxon>
    </lineage>
</organism>
<sequence>ITNYQELELIFYSCYSCERCLPPTLDALQEITFCTAKHRTRNLQERRPSCFVQRHKHNLDCRCLNGLDLSQHKADSRESYAKYFTLIEQIIRQYKIQAEDIYNMDEKVFMIGNAQKTKAVFTRSQFEKGHLVRAGQNGSREWVTVIGSICGDGTSLPPAVIFAAVSGVVQDSWTE</sequence>
<proteinExistence type="predicted"/>
<dbReference type="AlphaFoldDB" id="A0A6A7C717"/>
<evidence type="ECO:0000313" key="1">
    <source>
        <dbReference type="EMBL" id="KAF2863366.1"/>
    </source>
</evidence>
<gene>
    <name evidence="1" type="ORF">K470DRAFT_210985</name>
</gene>